<dbReference type="Gene3D" id="3.40.1190.20">
    <property type="match status" value="1"/>
</dbReference>
<keyword evidence="2" id="KW-0808">Transferase</keyword>
<dbReference type="InterPro" id="IPR029056">
    <property type="entry name" value="Ribokinase-like"/>
</dbReference>
<name>A0ABV5TQK0_9ACTN</name>
<dbReference type="InterPro" id="IPR011611">
    <property type="entry name" value="PfkB_dom"/>
</dbReference>
<dbReference type="Pfam" id="PF00294">
    <property type="entry name" value="PfkB"/>
    <property type="match status" value="1"/>
</dbReference>
<evidence type="ECO:0000313" key="5">
    <source>
        <dbReference type="EMBL" id="MFB9681388.1"/>
    </source>
</evidence>
<protein>
    <submittedName>
        <fullName evidence="5">Sugar kinase</fullName>
    </submittedName>
</protein>
<dbReference type="InterPro" id="IPR052700">
    <property type="entry name" value="Carb_kinase_PfkB-like"/>
</dbReference>
<dbReference type="GO" id="GO:0016301">
    <property type="term" value="F:kinase activity"/>
    <property type="evidence" value="ECO:0007669"/>
    <property type="project" value="UniProtKB-KW"/>
</dbReference>
<dbReference type="PANTHER" id="PTHR43320:SF2">
    <property type="entry name" value="2-DEHYDRO-3-DEOXYGLUCONOKINASE_2-DEHYDRO-3-DEOXYGALACTONOKINASE"/>
    <property type="match status" value="1"/>
</dbReference>
<dbReference type="Proteomes" id="UP001589610">
    <property type="component" value="Unassembled WGS sequence"/>
</dbReference>
<dbReference type="InterPro" id="IPR002173">
    <property type="entry name" value="Carboh/pur_kinase_PfkB_CS"/>
</dbReference>
<keyword evidence="3 5" id="KW-0418">Kinase</keyword>
<dbReference type="EMBL" id="JBHMBS010000032">
    <property type="protein sequence ID" value="MFB9681388.1"/>
    <property type="molecule type" value="Genomic_DNA"/>
</dbReference>
<sequence>MRTPDIQGSDVLTLGETLVSLYVQGQRLDSASCLAKSIAGAEANVAIGLARLGARPAMISRVGPDPFGVEVHRTLRGEGVDVGHVRTGGSPTGMMVKEVLGPHLTNVYYYRAGSAATELTGADVPGDLVAEARRVHVTGVTLALGEGPAEAVRALVGLARDHGVPVSFDPNIRRKLWTLEEAAAACRTLLPDVDDLLLGEDEALAISGTATCADALSALAGLGIPRVVIRRGERGCVAVERGGEPIDLPAHPAPAVVDTVGAGDAFTAGYLFELLGGRSFADALRTGSWTAAQVVAHRGDYEGFPRLHEYEAFVSGQEGFDR</sequence>
<comment type="similarity">
    <text evidence="1">Belongs to the carbohydrate kinase PfkB family.</text>
</comment>
<evidence type="ECO:0000313" key="6">
    <source>
        <dbReference type="Proteomes" id="UP001589610"/>
    </source>
</evidence>
<gene>
    <name evidence="5" type="ORF">ACFFRH_38420</name>
</gene>
<dbReference type="RefSeq" id="WP_386162422.1">
    <property type="nucleotide sequence ID" value="NZ_JBHMBS010000032.1"/>
</dbReference>
<organism evidence="5 6">
    <name type="scientific">Streptosporangium vulgare</name>
    <dbReference type="NCBI Taxonomy" id="46190"/>
    <lineage>
        <taxon>Bacteria</taxon>
        <taxon>Bacillati</taxon>
        <taxon>Actinomycetota</taxon>
        <taxon>Actinomycetes</taxon>
        <taxon>Streptosporangiales</taxon>
        <taxon>Streptosporangiaceae</taxon>
        <taxon>Streptosporangium</taxon>
    </lineage>
</organism>
<accession>A0ABV5TQK0</accession>
<evidence type="ECO:0000259" key="4">
    <source>
        <dbReference type="Pfam" id="PF00294"/>
    </source>
</evidence>
<proteinExistence type="inferred from homology"/>
<dbReference type="CDD" id="cd01166">
    <property type="entry name" value="KdgK"/>
    <property type="match status" value="1"/>
</dbReference>
<evidence type="ECO:0000256" key="2">
    <source>
        <dbReference type="ARBA" id="ARBA00022679"/>
    </source>
</evidence>
<dbReference type="PROSITE" id="PS00584">
    <property type="entry name" value="PFKB_KINASES_2"/>
    <property type="match status" value="1"/>
</dbReference>
<keyword evidence="6" id="KW-1185">Reference proteome</keyword>
<reference evidence="5 6" key="1">
    <citation type="submission" date="2024-09" db="EMBL/GenBank/DDBJ databases">
        <authorList>
            <person name="Sun Q."/>
            <person name="Mori K."/>
        </authorList>
    </citation>
    <scope>NUCLEOTIDE SEQUENCE [LARGE SCALE GENOMIC DNA]</scope>
    <source>
        <strain evidence="5 6">JCM 3028</strain>
    </source>
</reference>
<evidence type="ECO:0000256" key="1">
    <source>
        <dbReference type="ARBA" id="ARBA00010688"/>
    </source>
</evidence>
<dbReference type="SUPFAM" id="SSF53613">
    <property type="entry name" value="Ribokinase-like"/>
    <property type="match status" value="1"/>
</dbReference>
<dbReference type="PANTHER" id="PTHR43320">
    <property type="entry name" value="SUGAR KINASE"/>
    <property type="match status" value="1"/>
</dbReference>
<feature type="domain" description="Carbohydrate kinase PfkB" evidence="4">
    <location>
        <begin position="12"/>
        <end position="304"/>
    </location>
</feature>
<comment type="caution">
    <text evidence="5">The sequence shown here is derived from an EMBL/GenBank/DDBJ whole genome shotgun (WGS) entry which is preliminary data.</text>
</comment>
<evidence type="ECO:0000256" key="3">
    <source>
        <dbReference type="ARBA" id="ARBA00022777"/>
    </source>
</evidence>